<accession>A0A1I3Z4Z3</accession>
<dbReference type="STRING" id="52560.SAMN04488082_12258"/>
<sequence length="50" mass="5595">MRDTELYAQILGVKAPWFVDKVDLKVSENSVDIFGSSTFNVELTDLAQFG</sequence>
<dbReference type="Proteomes" id="UP000198635">
    <property type="component" value="Unassembled WGS sequence"/>
</dbReference>
<proteinExistence type="predicted"/>
<evidence type="ECO:0000313" key="1">
    <source>
        <dbReference type="EMBL" id="SFK39178.1"/>
    </source>
</evidence>
<gene>
    <name evidence="1" type="ORF">SAMN04488082_12258</name>
</gene>
<reference evidence="2" key="1">
    <citation type="submission" date="2016-10" db="EMBL/GenBank/DDBJ databases">
        <authorList>
            <person name="Varghese N."/>
            <person name="Submissions S."/>
        </authorList>
    </citation>
    <scope>NUCLEOTIDE SEQUENCE [LARGE SCALE GENOMIC DNA]</scope>
    <source>
        <strain evidence="2">DSM 5918</strain>
    </source>
</reference>
<dbReference type="EMBL" id="FORX01000022">
    <property type="protein sequence ID" value="SFK39178.1"/>
    <property type="molecule type" value="Genomic_DNA"/>
</dbReference>
<dbReference type="AlphaFoldDB" id="A0A1I3Z4Z3"/>
<keyword evidence="2" id="KW-1185">Reference proteome</keyword>
<organism evidence="1 2">
    <name type="scientific">Desulfomicrobium apsheronum</name>
    <dbReference type="NCBI Taxonomy" id="52560"/>
    <lineage>
        <taxon>Bacteria</taxon>
        <taxon>Pseudomonadati</taxon>
        <taxon>Thermodesulfobacteriota</taxon>
        <taxon>Desulfovibrionia</taxon>
        <taxon>Desulfovibrionales</taxon>
        <taxon>Desulfomicrobiaceae</taxon>
        <taxon>Desulfomicrobium</taxon>
    </lineage>
</organism>
<evidence type="ECO:0000313" key="2">
    <source>
        <dbReference type="Proteomes" id="UP000198635"/>
    </source>
</evidence>
<name>A0A1I3Z4Z3_9BACT</name>
<protein>
    <submittedName>
        <fullName evidence="1">Uncharacterized protein</fullName>
    </submittedName>
</protein>